<accession>V6LGZ6</accession>
<dbReference type="AlphaFoldDB" id="V6LGZ6"/>
<dbReference type="Pfam" id="PF00226">
    <property type="entry name" value="DnaJ"/>
    <property type="match status" value="1"/>
</dbReference>
<dbReference type="InterPro" id="IPR001623">
    <property type="entry name" value="DnaJ_domain"/>
</dbReference>
<feature type="region of interest" description="Disordered" evidence="3">
    <location>
        <begin position="574"/>
        <end position="594"/>
    </location>
</feature>
<keyword evidence="7" id="KW-1185">Reference proteome</keyword>
<evidence type="ECO:0000259" key="4">
    <source>
        <dbReference type="PROSITE" id="PS50076"/>
    </source>
</evidence>
<name>V6LGZ6_9EUKA</name>
<protein>
    <submittedName>
        <fullName evidence="6">Chaperone protein DnaJ</fullName>
    </submittedName>
    <submittedName>
        <fullName evidence="5">DnaJ domain-containing protein</fullName>
    </submittedName>
</protein>
<keyword evidence="1" id="KW-0802">TPR repeat</keyword>
<dbReference type="Gene3D" id="1.10.287.110">
    <property type="entry name" value="DnaJ domain"/>
    <property type="match status" value="1"/>
</dbReference>
<proteinExistence type="predicted"/>
<evidence type="ECO:0000256" key="3">
    <source>
        <dbReference type="SAM" id="MobiDB-lite"/>
    </source>
</evidence>
<dbReference type="InterPro" id="IPR019734">
    <property type="entry name" value="TPR_rpt"/>
</dbReference>
<evidence type="ECO:0000256" key="1">
    <source>
        <dbReference type="PROSITE-ProRule" id="PRU00339"/>
    </source>
</evidence>
<dbReference type="SMART" id="SM00028">
    <property type="entry name" value="TPR"/>
    <property type="match status" value="5"/>
</dbReference>
<dbReference type="PANTHER" id="PTHR44200:SF1">
    <property type="entry name" value="DNAJ HOMOLOG SUBFAMILY C MEMBER 7"/>
    <property type="match status" value="1"/>
</dbReference>
<evidence type="ECO:0000313" key="6">
    <source>
        <dbReference type="EMBL" id="KAH0577146.1"/>
    </source>
</evidence>
<dbReference type="InterPro" id="IPR052758">
    <property type="entry name" value="SRC_co-chaperone"/>
</dbReference>
<dbReference type="SUPFAM" id="SSF46565">
    <property type="entry name" value="Chaperone J-domain"/>
    <property type="match status" value="1"/>
</dbReference>
<reference evidence="6" key="2">
    <citation type="submission" date="2020-12" db="EMBL/GenBank/DDBJ databases">
        <title>New Spironucleus salmonicida genome in near-complete chromosomes.</title>
        <authorList>
            <person name="Xu F."/>
            <person name="Kurt Z."/>
            <person name="Jimenez-Gonzalez A."/>
            <person name="Astvaldsson A."/>
            <person name="Andersson J.O."/>
            <person name="Svard S.G."/>
        </authorList>
    </citation>
    <scope>NUCLEOTIDE SEQUENCE</scope>
    <source>
        <strain evidence="6">ATCC 50377</strain>
    </source>
</reference>
<dbReference type="Proteomes" id="UP000018208">
    <property type="component" value="Unassembled WGS sequence"/>
</dbReference>
<dbReference type="InterPro" id="IPR036869">
    <property type="entry name" value="J_dom_sf"/>
</dbReference>
<dbReference type="PANTHER" id="PTHR44200">
    <property type="entry name" value="DNAJ HOMOLOG SUBFAMILY C MEMBER 7"/>
    <property type="match status" value="1"/>
</dbReference>
<feature type="domain" description="J" evidence="4">
    <location>
        <begin position="458"/>
        <end position="529"/>
    </location>
</feature>
<dbReference type="CDD" id="cd06257">
    <property type="entry name" value="DnaJ"/>
    <property type="match status" value="1"/>
</dbReference>
<dbReference type="VEuPathDB" id="GiardiaDB:SS50377_20497"/>
<dbReference type="PROSITE" id="PS50076">
    <property type="entry name" value="DNAJ_2"/>
    <property type="match status" value="1"/>
</dbReference>
<evidence type="ECO:0000313" key="7">
    <source>
        <dbReference type="Proteomes" id="UP000018208"/>
    </source>
</evidence>
<sequence>MSQAEQFKNQGNQALQQSRFTDAIALFTKAIQLSENAIYYSNRALCHIKTKNYTAALKDTTKSMQIDPKYSKNLQRHAEVLIRLNKLTEATEITQKLFNAEQTTKNRELNNEAQRALEIVQNYEQRVKTAASTILKLNGSLCNKFASSNIIISSSKERADSLDKADEYQKTICVIEQAAFDEREQLDQLGAKSLQDDMKFIKKTVPTYQMKSETVAFYNILMQAFRNSCDSLVQFGCSNFVSEDQVLEDKKYFVKQGAISINAVPNSVNKLVLNSCIELLNQNTNNLLGSFDKIIKQDSKYNAFIQQYQAYLKFKEEGTQFFTAKNYQNAITSFQSAINAVFNFTQLSICDVTTLDPYISLLFLSSQYLAAQIFSNLAMCYSNSSNIPEALKYFNCATFLDLSYAKAHLRAAKIYLDAQMYKEAEDSYCQASSVDTTQNLKPTIQAIQKQLKPFLRKDYYALLGITKSTVVDSDEYNKAYKKQAAKNHPDRFARDPVMKRFAEWKFRLIQEADGVMRDKNKKMVYDQGGDPINDPESGMGGVNMGGMGGVDISQMFGSMFGGGMGSNVQFTVNGQPAGGRRGGGGRQAGGMPPGMGDIFSQFFGGM</sequence>
<feature type="coiled-coil region" evidence="2">
    <location>
        <begin position="99"/>
        <end position="126"/>
    </location>
</feature>
<dbReference type="EMBL" id="AUWU02000001">
    <property type="protein sequence ID" value="KAH0577146.1"/>
    <property type="molecule type" value="Genomic_DNA"/>
</dbReference>
<dbReference type="EMBL" id="KI546133">
    <property type="protein sequence ID" value="EST43792.1"/>
    <property type="molecule type" value="Genomic_DNA"/>
</dbReference>
<dbReference type="SMART" id="SM00271">
    <property type="entry name" value="DnaJ"/>
    <property type="match status" value="1"/>
</dbReference>
<feature type="compositionally biased region" description="Gly residues" evidence="3">
    <location>
        <begin position="576"/>
        <end position="593"/>
    </location>
</feature>
<reference evidence="5 6" key="1">
    <citation type="journal article" date="2014" name="PLoS Genet.">
        <title>The Genome of Spironucleus salmonicida Highlights a Fish Pathogen Adapted to Fluctuating Environments.</title>
        <authorList>
            <person name="Xu F."/>
            <person name="Jerlstrom-Hultqvist J."/>
            <person name="Einarsson E."/>
            <person name="Astvaldsson A."/>
            <person name="Svard S.G."/>
            <person name="Andersson J.O."/>
        </authorList>
    </citation>
    <scope>NUCLEOTIDE SEQUENCE</scope>
    <source>
        <strain evidence="6">ATCC 50377</strain>
    </source>
</reference>
<dbReference type="OrthoDB" id="10250354at2759"/>
<dbReference type="InterPro" id="IPR011990">
    <property type="entry name" value="TPR-like_helical_dom_sf"/>
</dbReference>
<organism evidence="5">
    <name type="scientific">Spironucleus salmonicida</name>
    <dbReference type="NCBI Taxonomy" id="348837"/>
    <lineage>
        <taxon>Eukaryota</taxon>
        <taxon>Metamonada</taxon>
        <taxon>Diplomonadida</taxon>
        <taxon>Hexamitidae</taxon>
        <taxon>Hexamitinae</taxon>
        <taxon>Spironucleus</taxon>
    </lineage>
</organism>
<dbReference type="SUPFAM" id="SSF48452">
    <property type="entry name" value="TPR-like"/>
    <property type="match status" value="2"/>
</dbReference>
<feature type="repeat" description="TPR" evidence="1">
    <location>
        <begin position="4"/>
        <end position="37"/>
    </location>
</feature>
<dbReference type="Pfam" id="PF13432">
    <property type="entry name" value="TPR_16"/>
    <property type="match status" value="1"/>
</dbReference>
<evidence type="ECO:0000256" key="2">
    <source>
        <dbReference type="SAM" id="Coils"/>
    </source>
</evidence>
<dbReference type="PROSITE" id="PS50005">
    <property type="entry name" value="TPR"/>
    <property type="match status" value="1"/>
</dbReference>
<evidence type="ECO:0000313" key="5">
    <source>
        <dbReference type="EMBL" id="EST43792.1"/>
    </source>
</evidence>
<dbReference type="Gene3D" id="1.25.40.10">
    <property type="entry name" value="Tetratricopeptide repeat domain"/>
    <property type="match status" value="2"/>
</dbReference>
<gene>
    <name evidence="5" type="ORF">SS50377_16409</name>
    <name evidence="6" type="ORF">SS50377_20497</name>
</gene>
<keyword evidence="2" id="KW-0175">Coiled coil</keyword>
<dbReference type="PRINTS" id="PR00625">
    <property type="entry name" value="JDOMAIN"/>
</dbReference>